<protein>
    <recommendedName>
        <fullName evidence="9">Major facilitator superfamily (MFS) profile domain-containing protein</fullName>
    </recommendedName>
</protein>
<comment type="subcellular location">
    <subcellularLocation>
        <location evidence="1">Cell membrane</location>
        <topology evidence="1">Multi-pass membrane protein</topology>
    </subcellularLocation>
</comment>
<dbReference type="PANTHER" id="PTHR42718:SF9">
    <property type="entry name" value="MAJOR FACILITATOR SUPERFAMILY MULTIDRUG TRANSPORTER MFSC"/>
    <property type="match status" value="1"/>
</dbReference>
<dbReference type="PROSITE" id="PS50850">
    <property type="entry name" value="MFS"/>
    <property type="match status" value="1"/>
</dbReference>
<evidence type="ECO:0000313" key="10">
    <source>
        <dbReference type="EMBL" id="EEZ71899.1"/>
    </source>
</evidence>
<reference evidence="10 11" key="1">
    <citation type="submission" date="2009-10" db="EMBL/GenBank/DDBJ databases">
        <authorList>
            <person name="Weinstock G."/>
            <person name="Sodergren E."/>
            <person name="Clifton S."/>
            <person name="Fulton L."/>
            <person name="Fulton B."/>
            <person name="Courtney L."/>
            <person name="Fronick C."/>
            <person name="Harrison M."/>
            <person name="Strong C."/>
            <person name="Farmer C."/>
            <person name="Delahaunty K."/>
            <person name="Markovic C."/>
            <person name="Hall O."/>
            <person name="Minx P."/>
            <person name="Tomlinson C."/>
            <person name="Mitreva M."/>
            <person name="Nelson J."/>
            <person name="Hou S."/>
            <person name="Wollam A."/>
            <person name="Pepin K.H."/>
            <person name="Johnson M."/>
            <person name="Bhonagiri V."/>
            <person name="Nash W.E."/>
            <person name="Warren W."/>
            <person name="Chinwalla A."/>
            <person name="Mardis E.R."/>
            <person name="Wilson R.K."/>
        </authorList>
    </citation>
    <scope>NUCLEOTIDE SEQUENCE [LARGE SCALE GENOMIC DNA]</scope>
    <source>
        <strain evidence="10 11">ATCC 14685</strain>
    </source>
</reference>
<evidence type="ECO:0000313" key="11">
    <source>
        <dbReference type="Proteomes" id="UP000003294"/>
    </source>
</evidence>
<evidence type="ECO:0000256" key="5">
    <source>
        <dbReference type="ARBA" id="ARBA00022692"/>
    </source>
</evidence>
<keyword evidence="4" id="KW-1003">Cell membrane</keyword>
<dbReference type="Pfam" id="PF07690">
    <property type="entry name" value="MFS_1"/>
    <property type="match status" value="1"/>
</dbReference>
<organism evidence="10 11">
    <name type="scientific">Neisseria cinerea ATCC 14685</name>
    <dbReference type="NCBI Taxonomy" id="546262"/>
    <lineage>
        <taxon>Bacteria</taxon>
        <taxon>Pseudomonadati</taxon>
        <taxon>Pseudomonadota</taxon>
        <taxon>Betaproteobacteria</taxon>
        <taxon>Neisseriales</taxon>
        <taxon>Neisseriaceae</taxon>
        <taxon>Neisseria</taxon>
    </lineage>
</organism>
<keyword evidence="6 8" id="KW-1133">Transmembrane helix</keyword>
<dbReference type="AlphaFoldDB" id="D0W3A2"/>
<comment type="caution">
    <text evidence="10">The sequence shown here is derived from an EMBL/GenBank/DDBJ whole genome shotgun (WGS) entry which is preliminary data.</text>
</comment>
<dbReference type="STRING" id="546262.NEICINOT_04139"/>
<dbReference type="InterPro" id="IPR004638">
    <property type="entry name" value="EmrB-like"/>
</dbReference>
<feature type="transmembrane region" description="Helical" evidence="8">
    <location>
        <begin position="60"/>
        <end position="79"/>
    </location>
</feature>
<evidence type="ECO:0000256" key="1">
    <source>
        <dbReference type="ARBA" id="ARBA00004651"/>
    </source>
</evidence>
<dbReference type="GO" id="GO:0022857">
    <property type="term" value="F:transmembrane transporter activity"/>
    <property type="evidence" value="ECO:0007669"/>
    <property type="project" value="InterPro"/>
</dbReference>
<dbReference type="Proteomes" id="UP000003294">
    <property type="component" value="Unassembled WGS sequence"/>
</dbReference>
<feature type="transmembrane region" description="Helical" evidence="8">
    <location>
        <begin position="86"/>
        <end position="107"/>
    </location>
</feature>
<feature type="transmembrane region" description="Helical" evidence="8">
    <location>
        <begin position="113"/>
        <end position="135"/>
    </location>
</feature>
<name>D0W3A2_NEICI</name>
<dbReference type="Gene3D" id="1.20.1720.10">
    <property type="entry name" value="Multidrug resistance protein D"/>
    <property type="match status" value="1"/>
</dbReference>
<dbReference type="PANTHER" id="PTHR42718">
    <property type="entry name" value="MAJOR FACILITATOR SUPERFAMILY MULTIDRUG TRANSPORTER MFSC"/>
    <property type="match status" value="1"/>
</dbReference>
<accession>D0W3A2</accession>
<keyword evidence="5 8" id="KW-0812">Transmembrane</keyword>
<proteinExistence type="inferred from homology"/>
<evidence type="ECO:0000256" key="4">
    <source>
        <dbReference type="ARBA" id="ARBA00022475"/>
    </source>
</evidence>
<dbReference type="InterPro" id="IPR011701">
    <property type="entry name" value="MFS"/>
</dbReference>
<dbReference type="InterPro" id="IPR020846">
    <property type="entry name" value="MFS_dom"/>
</dbReference>
<feature type="transmembrane region" description="Helical" evidence="8">
    <location>
        <begin position="18"/>
        <end position="48"/>
    </location>
</feature>
<dbReference type="eggNOG" id="COG2814">
    <property type="taxonomic scope" value="Bacteria"/>
</dbReference>
<evidence type="ECO:0000256" key="2">
    <source>
        <dbReference type="ARBA" id="ARBA00008537"/>
    </source>
</evidence>
<evidence type="ECO:0000256" key="7">
    <source>
        <dbReference type="ARBA" id="ARBA00023136"/>
    </source>
</evidence>
<feature type="domain" description="Major facilitator superfamily (MFS) profile" evidence="9">
    <location>
        <begin position="22"/>
        <end position="180"/>
    </location>
</feature>
<keyword evidence="7 8" id="KW-0472">Membrane</keyword>
<comment type="similarity">
    <text evidence="2">Belongs to the major facilitator superfamily. EmrB family.</text>
</comment>
<evidence type="ECO:0000256" key="6">
    <source>
        <dbReference type="ARBA" id="ARBA00022989"/>
    </source>
</evidence>
<feature type="transmembrane region" description="Helical" evidence="8">
    <location>
        <begin position="147"/>
        <end position="168"/>
    </location>
</feature>
<dbReference type="InterPro" id="IPR036259">
    <property type="entry name" value="MFS_trans_sf"/>
</dbReference>
<dbReference type="GO" id="GO:0005886">
    <property type="term" value="C:plasma membrane"/>
    <property type="evidence" value="ECO:0007669"/>
    <property type="project" value="UniProtKB-SubCell"/>
</dbReference>
<dbReference type="NCBIfam" id="TIGR00711">
    <property type="entry name" value="efflux_EmrB"/>
    <property type="match status" value="1"/>
</dbReference>
<dbReference type="SUPFAM" id="SSF103473">
    <property type="entry name" value="MFS general substrate transporter"/>
    <property type="match status" value="1"/>
</dbReference>
<dbReference type="EMBL" id="ACDY02000005">
    <property type="protein sequence ID" value="EEZ71899.1"/>
    <property type="molecule type" value="Genomic_DNA"/>
</dbReference>
<evidence type="ECO:0000259" key="9">
    <source>
        <dbReference type="PROSITE" id="PS50850"/>
    </source>
</evidence>
<keyword evidence="3" id="KW-0813">Transport</keyword>
<evidence type="ECO:0000256" key="3">
    <source>
        <dbReference type="ARBA" id="ARBA00022448"/>
    </source>
</evidence>
<evidence type="ECO:0000256" key="8">
    <source>
        <dbReference type="SAM" id="Phobius"/>
    </source>
</evidence>
<gene>
    <name evidence="10" type="ORF">NEICINOT_04139</name>
</gene>
<sequence length="180" mass="19073">MPSETEDTMDYPPLKGAALVWITLSLGLAVFMEVLDTTIANVAVPVIAGNLGAATTQGTWVITSFAVANAVSVPLTGFLAKRIGEVKLFTAAAVGFVITSWLCGIAPNLQALVIFRILQGFIAGPLIPLSQSLLMASYPPAKRTLALALWAMTVVVAPVLGPILGGWISGNWHWGWIFFH</sequence>